<sequence length="134" mass="15184">MIHFARICFVLLLSNQVLGQYVSDCDNQPLDLTEAKSAIAAAQNVYSQYKSYINNIHQEEEKVKTEFNSYAVGFRKAFDTFNSNAKVKQCVVLAELKSSYDSNVDYGKYHTVTSLPYIGKICIICLDTLYSLDK</sequence>
<name>A0A1B6DNN3_9HEMI</name>
<feature type="chain" id="PRO_5008581407" description="Cathepsin propeptide inhibitor domain-containing protein" evidence="1">
    <location>
        <begin position="20"/>
        <end position="134"/>
    </location>
</feature>
<evidence type="ECO:0000256" key="1">
    <source>
        <dbReference type="SAM" id="SignalP"/>
    </source>
</evidence>
<protein>
    <recommendedName>
        <fullName evidence="3">Cathepsin propeptide inhibitor domain-containing protein</fullName>
    </recommendedName>
</protein>
<feature type="signal peptide" evidence="1">
    <location>
        <begin position="1"/>
        <end position="19"/>
    </location>
</feature>
<proteinExistence type="predicted"/>
<dbReference type="AlphaFoldDB" id="A0A1B6DNN3"/>
<keyword evidence="1" id="KW-0732">Signal</keyword>
<accession>A0A1B6DNN3</accession>
<reference evidence="2" key="1">
    <citation type="submission" date="2015-12" db="EMBL/GenBank/DDBJ databases">
        <title>De novo transcriptome assembly of four potential Pierce s Disease insect vectors from Arizona vineyards.</title>
        <authorList>
            <person name="Tassone E.E."/>
        </authorList>
    </citation>
    <scope>NUCLEOTIDE SEQUENCE</scope>
</reference>
<gene>
    <name evidence="2" type="ORF">g.8038</name>
</gene>
<dbReference type="EMBL" id="GEDC01010014">
    <property type="protein sequence ID" value="JAS27284.1"/>
    <property type="molecule type" value="Transcribed_RNA"/>
</dbReference>
<evidence type="ECO:0000313" key="2">
    <source>
        <dbReference type="EMBL" id="JAS27284.1"/>
    </source>
</evidence>
<evidence type="ECO:0008006" key="3">
    <source>
        <dbReference type="Google" id="ProtNLM"/>
    </source>
</evidence>
<organism evidence="2">
    <name type="scientific">Clastoptera arizonana</name>
    <name type="common">Arizona spittle bug</name>
    <dbReference type="NCBI Taxonomy" id="38151"/>
    <lineage>
        <taxon>Eukaryota</taxon>
        <taxon>Metazoa</taxon>
        <taxon>Ecdysozoa</taxon>
        <taxon>Arthropoda</taxon>
        <taxon>Hexapoda</taxon>
        <taxon>Insecta</taxon>
        <taxon>Pterygota</taxon>
        <taxon>Neoptera</taxon>
        <taxon>Paraneoptera</taxon>
        <taxon>Hemiptera</taxon>
        <taxon>Auchenorrhyncha</taxon>
        <taxon>Cercopoidea</taxon>
        <taxon>Clastopteridae</taxon>
        <taxon>Clastoptera</taxon>
    </lineage>
</organism>